<keyword evidence="2" id="KW-1185">Reference proteome</keyword>
<accession>A0A7W9PJY6</accession>
<sequence length="132" mass="14041">MTSAPVEVAPEPYSSGSVLAEGLETAGRFGVATTSPSWRGDYPGADIIVTADGAETANNALYAVVADPGYPSCRVASYTVQSLSWDQVPSGTTVCIQTKDKRVGTVKFVWSRDREGNVRDRTVSGVIWAPKR</sequence>
<evidence type="ECO:0000313" key="2">
    <source>
        <dbReference type="Proteomes" id="UP000540412"/>
    </source>
</evidence>
<gene>
    <name evidence="1" type="ORF">BJY24_006422</name>
</gene>
<proteinExistence type="predicted"/>
<dbReference type="Proteomes" id="UP000540412">
    <property type="component" value="Unassembled WGS sequence"/>
</dbReference>
<dbReference type="AlphaFoldDB" id="A0A7W9PJY6"/>
<protein>
    <submittedName>
        <fullName evidence="1">Uncharacterized protein</fullName>
    </submittedName>
</protein>
<organism evidence="1 2">
    <name type="scientific">Nocardia transvalensis</name>
    <dbReference type="NCBI Taxonomy" id="37333"/>
    <lineage>
        <taxon>Bacteria</taxon>
        <taxon>Bacillati</taxon>
        <taxon>Actinomycetota</taxon>
        <taxon>Actinomycetes</taxon>
        <taxon>Mycobacteriales</taxon>
        <taxon>Nocardiaceae</taxon>
        <taxon>Nocardia</taxon>
    </lineage>
</organism>
<dbReference type="RefSeq" id="WP_040752089.1">
    <property type="nucleotide sequence ID" value="NZ_JACHIT010000002.1"/>
</dbReference>
<dbReference type="EMBL" id="JACHIT010000002">
    <property type="protein sequence ID" value="MBB5917510.1"/>
    <property type="molecule type" value="Genomic_DNA"/>
</dbReference>
<evidence type="ECO:0000313" key="1">
    <source>
        <dbReference type="EMBL" id="MBB5917510.1"/>
    </source>
</evidence>
<comment type="caution">
    <text evidence="1">The sequence shown here is derived from an EMBL/GenBank/DDBJ whole genome shotgun (WGS) entry which is preliminary data.</text>
</comment>
<name>A0A7W9PJY6_9NOCA</name>
<reference evidence="1 2" key="1">
    <citation type="submission" date="2020-08" db="EMBL/GenBank/DDBJ databases">
        <title>Sequencing the genomes of 1000 actinobacteria strains.</title>
        <authorList>
            <person name="Klenk H.-P."/>
        </authorList>
    </citation>
    <scope>NUCLEOTIDE SEQUENCE [LARGE SCALE GENOMIC DNA]</scope>
    <source>
        <strain evidence="1 2">DSM 43582</strain>
    </source>
</reference>